<feature type="active site" evidence="4">
    <location>
        <position position="107"/>
    </location>
</feature>
<reference evidence="7" key="1">
    <citation type="submission" date="2023-06" db="EMBL/GenBank/DDBJ databases">
        <authorList>
            <person name="Noh H."/>
        </authorList>
    </citation>
    <scope>NUCLEOTIDE SEQUENCE</scope>
    <source>
        <strain evidence="7">DUCC20226</strain>
    </source>
</reference>
<feature type="active site" evidence="4">
    <location>
        <position position="82"/>
    </location>
</feature>
<protein>
    <recommendedName>
        <fullName evidence="6">Scytalone dehydratase-like domain-containing protein</fullName>
    </recommendedName>
</protein>
<keyword evidence="8" id="KW-1185">Reference proteome</keyword>
<dbReference type="Gene3D" id="3.10.450.50">
    <property type="match status" value="1"/>
</dbReference>
<evidence type="ECO:0000313" key="7">
    <source>
        <dbReference type="EMBL" id="KAK2615091.1"/>
    </source>
</evidence>
<evidence type="ECO:0000256" key="5">
    <source>
        <dbReference type="PIRSR" id="PIRSR024851-51"/>
    </source>
</evidence>
<organism evidence="7 8">
    <name type="scientific">Phomopsis amygdali</name>
    <name type="common">Fusicoccum amygdali</name>
    <dbReference type="NCBI Taxonomy" id="1214568"/>
    <lineage>
        <taxon>Eukaryota</taxon>
        <taxon>Fungi</taxon>
        <taxon>Dikarya</taxon>
        <taxon>Ascomycota</taxon>
        <taxon>Pezizomycotina</taxon>
        <taxon>Sordariomycetes</taxon>
        <taxon>Sordariomycetidae</taxon>
        <taxon>Diaporthales</taxon>
        <taxon>Diaporthaceae</taxon>
        <taxon>Diaporthe</taxon>
    </lineage>
</organism>
<comment type="similarity">
    <text evidence="1 3">Belongs to the scytalone dehydratase family.</text>
</comment>
<evidence type="ECO:0000256" key="4">
    <source>
        <dbReference type="PIRSR" id="PIRSR024851-50"/>
    </source>
</evidence>
<dbReference type="GO" id="GO:0030411">
    <property type="term" value="F:scytalone dehydratase activity"/>
    <property type="evidence" value="ECO:0007669"/>
    <property type="project" value="InterPro"/>
</dbReference>
<feature type="binding site" evidence="5">
    <location>
        <position position="47"/>
    </location>
    <ligand>
        <name>substrate</name>
    </ligand>
</feature>
<evidence type="ECO:0000313" key="8">
    <source>
        <dbReference type="Proteomes" id="UP001265746"/>
    </source>
</evidence>
<comment type="caution">
    <text evidence="7">The sequence shown here is derived from an EMBL/GenBank/DDBJ whole genome shotgun (WGS) entry which is preliminary data.</text>
</comment>
<dbReference type="InterPro" id="IPR049884">
    <property type="entry name" value="Scytalone_dh"/>
</dbReference>
<dbReference type="PIRSF" id="PIRSF024851">
    <property type="entry name" value="SCD1"/>
    <property type="match status" value="1"/>
</dbReference>
<feature type="domain" description="Scytalone dehydratase-like" evidence="6">
    <location>
        <begin position="2"/>
        <end position="164"/>
    </location>
</feature>
<evidence type="ECO:0000256" key="1">
    <source>
        <dbReference type="ARBA" id="ARBA00008584"/>
    </source>
</evidence>
<gene>
    <name evidence="7" type="ORF">N8I77_001867</name>
</gene>
<dbReference type="GO" id="GO:0006582">
    <property type="term" value="P:melanin metabolic process"/>
    <property type="evidence" value="ECO:0007669"/>
    <property type="project" value="InterPro"/>
</dbReference>
<sequence>MHHVLGCETALFEWAESFDSKGYTLLIHVQDWTRLRKCAAPALRVDYRSFLNKLWEEMPADEFVGMASNPHFLGNPLLKTQHFVGLSSWEKVSNDEIVGHHQMRVAHQRYTDSTMKTVAIKGHSHGSATMWYKKVDGVWKFAGLKPIERWFEYDYDKIFGDATNEFKE</sequence>
<keyword evidence="2 3" id="KW-0456">Lyase</keyword>
<evidence type="ECO:0000256" key="3">
    <source>
        <dbReference type="PIRNR" id="PIRNR024851"/>
    </source>
</evidence>
<name>A0AAD9WAK6_PHOAM</name>
<feature type="binding site" evidence="5">
    <location>
        <position position="50"/>
    </location>
    <ligand>
        <name>substrate</name>
    </ligand>
</feature>
<proteinExistence type="inferred from homology"/>
<dbReference type="SUPFAM" id="SSF54427">
    <property type="entry name" value="NTF2-like"/>
    <property type="match status" value="1"/>
</dbReference>
<dbReference type="InterPro" id="IPR032710">
    <property type="entry name" value="NTF2-like_dom_sf"/>
</dbReference>
<dbReference type="AlphaFoldDB" id="A0AAD9WAK6"/>
<dbReference type="Pfam" id="PF02982">
    <property type="entry name" value="Scytalone_dh"/>
    <property type="match status" value="1"/>
</dbReference>
<evidence type="ECO:0000256" key="2">
    <source>
        <dbReference type="ARBA" id="ARBA00023239"/>
    </source>
</evidence>
<dbReference type="EMBL" id="JAUJFL010000001">
    <property type="protein sequence ID" value="KAK2615091.1"/>
    <property type="molecule type" value="Genomic_DNA"/>
</dbReference>
<accession>A0AAD9WAK6</accession>
<evidence type="ECO:0000259" key="6">
    <source>
        <dbReference type="Pfam" id="PF02982"/>
    </source>
</evidence>
<dbReference type="Proteomes" id="UP001265746">
    <property type="component" value="Unassembled WGS sequence"/>
</dbReference>
<dbReference type="InterPro" id="IPR004235">
    <property type="entry name" value="Scytalone_dehydratase"/>
</dbReference>